<evidence type="ECO:0000256" key="1">
    <source>
        <dbReference type="SAM" id="MobiDB-lite"/>
    </source>
</evidence>
<protein>
    <submittedName>
        <fullName evidence="2">Uncharacterized protein</fullName>
    </submittedName>
</protein>
<feature type="compositionally biased region" description="Acidic residues" evidence="1">
    <location>
        <begin position="365"/>
        <end position="375"/>
    </location>
</feature>
<dbReference type="AlphaFoldDB" id="A0A6A4GVG7"/>
<organism evidence="2 3">
    <name type="scientific">Gymnopus androsaceus JB14</name>
    <dbReference type="NCBI Taxonomy" id="1447944"/>
    <lineage>
        <taxon>Eukaryota</taxon>
        <taxon>Fungi</taxon>
        <taxon>Dikarya</taxon>
        <taxon>Basidiomycota</taxon>
        <taxon>Agaricomycotina</taxon>
        <taxon>Agaricomycetes</taxon>
        <taxon>Agaricomycetidae</taxon>
        <taxon>Agaricales</taxon>
        <taxon>Marasmiineae</taxon>
        <taxon>Omphalotaceae</taxon>
        <taxon>Gymnopus</taxon>
    </lineage>
</organism>
<keyword evidence="3" id="KW-1185">Reference proteome</keyword>
<evidence type="ECO:0000313" key="3">
    <source>
        <dbReference type="Proteomes" id="UP000799118"/>
    </source>
</evidence>
<feature type="region of interest" description="Disordered" evidence="1">
    <location>
        <begin position="327"/>
        <end position="375"/>
    </location>
</feature>
<name>A0A6A4GVG7_9AGAR</name>
<accession>A0A6A4GVG7</accession>
<dbReference type="EMBL" id="ML769680">
    <property type="protein sequence ID" value="KAE9389849.1"/>
    <property type="molecule type" value="Genomic_DNA"/>
</dbReference>
<evidence type="ECO:0000313" key="2">
    <source>
        <dbReference type="EMBL" id="KAE9389849.1"/>
    </source>
</evidence>
<reference evidence="2" key="1">
    <citation type="journal article" date="2019" name="Environ. Microbiol.">
        <title>Fungal ecological strategies reflected in gene transcription - a case study of two litter decomposers.</title>
        <authorList>
            <person name="Barbi F."/>
            <person name="Kohler A."/>
            <person name="Barry K."/>
            <person name="Baskaran P."/>
            <person name="Daum C."/>
            <person name="Fauchery L."/>
            <person name="Ihrmark K."/>
            <person name="Kuo A."/>
            <person name="LaButti K."/>
            <person name="Lipzen A."/>
            <person name="Morin E."/>
            <person name="Grigoriev I.V."/>
            <person name="Henrissat B."/>
            <person name="Lindahl B."/>
            <person name="Martin F."/>
        </authorList>
    </citation>
    <scope>NUCLEOTIDE SEQUENCE</scope>
    <source>
        <strain evidence="2">JB14</strain>
    </source>
</reference>
<gene>
    <name evidence="2" type="ORF">BT96DRAFT_946573</name>
</gene>
<dbReference type="Proteomes" id="UP000799118">
    <property type="component" value="Unassembled WGS sequence"/>
</dbReference>
<proteinExistence type="predicted"/>
<sequence length="375" mass="42126">MISQHLSARLLPAVKKFYDSPRVHDRVTRASCGRCRSTWGLVLKQRCKRSSPRALESVIRVRHPWTQSAVHSRLFSLLLTVIGSSSSCGWSVSPRRLCNSKIIAAAILPAWLDGCCSLVILQCSPMQKNLSPKNMPYKEVEQKWQVKADETIDMANRASQWPVMMRQRRPWTFHSLALLLDHINFEGFLLHIMPKASTPKTRSSQATSFSSAATKTAQRTANNARISKLLFEIRRAAGLPKSFSRPTLNHGEYAASKSRIYMGESDNVNSIHHPRFNQLGQLYRQIYRAQTFVRLAWDVEQIPRHVLEANNELIDLLTAREMLKRVPRASSSSKAKQSSNTSTATSFPSSSTTASGSSSLPMVITDDDESDIEIC</sequence>
<feature type="compositionally biased region" description="Low complexity" evidence="1">
    <location>
        <begin position="329"/>
        <end position="359"/>
    </location>
</feature>